<proteinExistence type="predicted"/>
<feature type="domain" description="UBX" evidence="6">
    <location>
        <begin position="490"/>
        <end position="570"/>
    </location>
</feature>
<evidence type="ECO:0000256" key="4">
    <source>
        <dbReference type="PROSITE-ProRule" id="PRU00322"/>
    </source>
</evidence>
<feature type="compositionally biased region" description="Low complexity" evidence="5">
    <location>
        <begin position="53"/>
        <end position="73"/>
    </location>
</feature>
<reference evidence="8" key="1">
    <citation type="submission" date="2021-02" db="EMBL/GenBank/DDBJ databases">
        <authorList>
            <person name="Dougan E. K."/>
            <person name="Rhodes N."/>
            <person name="Thang M."/>
            <person name="Chan C."/>
        </authorList>
    </citation>
    <scope>NUCLEOTIDE SEQUENCE</scope>
</reference>
<accession>A0A812RKP6</accession>
<feature type="region of interest" description="Disordered" evidence="5">
    <location>
        <begin position="246"/>
        <end position="438"/>
    </location>
</feature>
<dbReference type="InterPro" id="IPR029071">
    <property type="entry name" value="Ubiquitin-like_domsf"/>
</dbReference>
<dbReference type="SMART" id="SM00547">
    <property type="entry name" value="ZnF_RBZ"/>
    <property type="match status" value="1"/>
</dbReference>
<sequence length="651" mass="67680">MAGESGALPWQCGICTLLNPPGAARCNACDNPRETTAAPAPVLRLDATPQPAPAVKAPASVPAPVMKPSAASAGLSVSERKAREEEMAAKRQKKEEEKQRILAQAEADRRARMEAPTPAPEAPAPSQPRPAPATRKVRLQMLCPQWGRNIVFTCFESNNTLGDLRRALREDLVRGVAGTGDGRLQDPEAAEAQVPEEAAIVLAEQVPPRRKFVSSEDMQMTLADASLCPSGTLLVDAAPIKIAVPPPLVPEPVEPAEDDPQPAQVDDDQQVSGGEPSEPGSDDDDGHDDSGDDDDDDGQYPPGAPFFGKGFGKGRGRGTGSGTFGAGFGRGNMGGGFGAQWRFGPTGPGPLMPDDEGGQVLGSTGTATTFPAGPGQTTGTASPEEQRAAREARLAALERRAGPATQGAPETKPAEPSASGASMPAHESGRIKGQLGTGASKAARAKEREAILQQMEEDRQRFEERYVAPSAVAAQSETKAEASGACRQVRLQIRCASSGRVVTGTSFGPDDTLLSVRDFAAKELCLLLGEGTDGPEMSLAFPPRTSFTSEEQLSSSLAQLGLTPSATLLIKGISAMPAAPAEDAEGGAAAPEVPSAPTSASCPRGHAMVLVATSEDAWCDKCSEALPPGEQVYNCSECDYFECKSCRARGA</sequence>
<dbReference type="PANTHER" id="PTHR46424">
    <property type="entry name" value="UBX DOMAIN-CONTAINING PROTEIN 4"/>
    <property type="match status" value="1"/>
</dbReference>
<keyword evidence="2 4" id="KW-0863">Zinc-finger</keyword>
<dbReference type="PROSITE" id="PS50199">
    <property type="entry name" value="ZF_RANBP2_2"/>
    <property type="match status" value="1"/>
</dbReference>
<protein>
    <recommendedName>
        <fullName evidence="10">RanBP2-type domain-containing protein</fullName>
    </recommendedName>
</protein>
<evidence type="ECO:0000256" key="5">
    <source>
        <dbReference type="SAM" id="MobiDB-lite"/>
    </source>
</evidence>
<dbReference type="OrthoDB" id="261960at2759"/>
<dbReference type="AlphaFoldDB" id="A0A812RKP6"/>
<dbReference type="SUPFAM" id="SSF90209">
    <property type="entry name" value="Ran binding protein zinc finger-like"/>
    <property type="match status" value="1"/>
</dbReference>
<gene>
    <name evidence="8" type="ORF">SNAT2548_LOCUS24327</name>
</gene>
<dbReference type="GO" id="GO:0005783">
    <property type="term" value="C:endoplasmic reticulum"/>
    <property type="evidence" value="ECO:0007669"/>
    <property type="project" value="TreeGrafter"/>
</dbReference>
<name>A0A812RKP6_9DINO</name>
<dbReference type="PROSITE" id="PS50033">
    <property type="entry name" value="UBX"/>
    <property type="match status" value="1"/>
</dbReference>
<evidence type="ECO:0000256" key="3">
    <source>
        <dbReference type="ARBA" id="ARBA00022833"/>
    </source>
</evidence>
<comment type="caution">
    <text evidence="8">The sequence shown here is derived from an EMBL/GenBank/DDBJ whole genome shotgun (WGS) entry which is preliminary data.</text>
</comment>
<keyword evidence="3" id="KW-0862">Zinc</keyword>
<organism evidence="8 9">
    <name type="scientific">Symbiodinium natans</name>
    <dbReference type="NCBI Taxonomy" id="878477"/>
    <lineage>
        <taxon>Eukaryota</taxon>
        <taxon>Sar</taxon>
        <taxon>Alveolata</taxon>
        <taxon>Dinophyceae</taxon>
        <taxon>Suessiales</taxon>
        <taxon>Symbiodiniaceae</taxon>
        <taxon>Symbiodinium</taxon>
    </lineage>
</organism>
<dbReference type="CDD" id="cd01767">
    <property type="entry name" value="UBX"/>
    <property type="match status" value="1"/>
</dbReference>
<evidence type="ECO:0000313" key="8">
    <source>
        <dbReference type="EMBL" id="CAE7446418.1"/>
    </source>
</evidence>
<evidence type="ECO:0000259" key="6">
    <source>
        <dbReference type="PROSITE" id="PS50033"/>
    </source>
</evidence>
<feature type="compositionally biased region" description="Low complexity" evidence="5">
    <location>
        <begin position="270"/>
        <end position="279"/>
    </location>
</feature>
<evidence type="ECO:0000259" key="7">
    <source>
        <dbReference type="PROSITE" id="PS50199"/>
    </source>
</evidence>
<evidence type="ECO:0000313" key="9">
    <source>
        <dbReference type="Proteomes" id="UP000604046"/>
    </source>
</evidence>
<dbReference type="InterPro" id="IPR036443">
    <property type="entry name" value="Znf_RanBP2_sf"/>
</dbReference>
<evidence type="ECO:0000256" key="2">
    <source>
        <dbReference type="ARBA" id="ARBA00022771"/>
    </source>
</evidence>
<feature type="compositionally biased region" description="Basic and acidic residues" evidence="5">
    <location>
        <begin position="384"/>
        <end position="401"/>
    </location>
</feature>
<dbReference type="SUPFAM" id="SSF57889">
    <property type="entry name" value="Cysteine-rich domain"/>
    <property type="match status" value="1"/>
</dbReference>
<dbReference type="Gene3D" id="4.10.1060.10">
    <property type="entry name" value="Zinc finger, RanBP2-type"/>
    <property type="match status" value="1"/>
</dbReference>
<evidence type="ECO:0000256" key="1">
    <source>
        <dbReference type="ARBA" id="ARBA00022723"/>
    </source>
</evidence>
<keyword evidence="1" id="KW-0479">Metal-binding</keyword>
<dbReference type="EMBL" id="CAJNDS010002355">
    <property type="protein sequence ID" value="CAE7446418.1"/>
    <property type="molecule type" value="Genomic_DNA"/>
</dbReference>
<keyword evidence="9" id="KW-1185">Reference proteome</keyword>
<feature type="compositionally biased region" description="Acidic residues" evidence="5">
    <location>
        <begin position="254"/>
        <end position="269"/>
    </location>
</feature>
<feature type="compositionally biased region" description="Acidic residues" evidence="5">
    <location>
        <begin position="280"/>
        <end position="298"/>
    </location>
</feature>
<feature type="compositionally biased region" description="Gly residues" evidence="5">
    <location>
        <begin position="309"/>
        <end position="338"/>
    </location>
</feature>
<feature type="compositionally biased region" description="Pro residues" evidence="5">
    <location>
        <begin position="117"/>
        <end position="131"/>
    </location>
</feature>
<dbReference type="PROSITE" id="PS01358">
    <property type="entry name" value="ZF_RANBP2_1"/>
    <property type="match status" value="1"/>
</dbReference>
<dbReference type="Proteomes" id="UP000604046">
    <property type="component" value="Unassembled WGS sequence"/>
</dbReference>
<dbReference type="InterPro" id="IPR001012">
    <property type="entry name" value="UBX_dom"/>
</dbReference>
<evidence type="ECO:0008006" key="10">
    <source>
        <dbReference type="Google" id="ProtNLM"/>
    </source>
</evidence>
<dbReference type="SUPFAM" id="SSF54236">
    <property type="entry name" value="Ubiquitin-like"/>
    <property type="match status" value="1"/>
</dbReference>
<feature type="domain" description="RanBP2-type" evidence="7">
    <location>
        <begin position="4"/>
        <end position="35"/>
    </location>
</feature>
<dbReference type="PANTHER" id="PTHR46424:SF1">
    <property type="entry name" value="UBX DOMAIN-CONTAINING PROTEIN 4"/>
    <property type="match status" value="1"/>
</dbReference>
<dbReference type="Gene3D" id="3.10.20.90">
    <property type="entry name" value="Phosphatidylinositol 3-kinase Catalytic Subunit, Chain A, domain 1"/>
    <property type="match status" value="2"/>
</dbReference>
<dbReference type="InterPro" id="IPR046349">
    <property type="entry name" value="C1-like_sf"/>
</dbReference>
<feature type="compositionally biased region" description="Basic and acidic residues" evidence="5">
    <location>
        <begin position="78"/>
        <end position="113"/>
    </location>
</feature>
<dbReference type="GO" id="GO:0036503">
    <property type="term" value="P:ERAD pathway"/>
    <property type="evidence" value="ECO:0007669"/>
    <property type="project" value="TreeGrafter"/>
</dbReference>
<dbReference type="InterPro" id="IPR001876">
    <property type="entry name" value="Znf_RanBP2"/>
</dbReference>
<dbReference type="GO" id="GO:0008270">
    <property type="term" value="F:zinc ion binding"/>
    <property type="evidence" value="ECO:0007669"/>
    <property type="project" value="UniProtKB-KW"/>
</dbReference>
<feature type="compositionally biased region" description="Low complexity" evidence="5">
    <location>
        <begin position="362"/>
        <end position="383"/>
    </location>
</feature>
<feature type="region of interest" description="Disordered" evidence="5">
    <location>
        <begin position="40"/>
        <end position="134"/>
    </location>
</feature>